<feature type="region of interest" description="Disordered" evidence="10">
    <location>
        <begin position="162"/>
        <end position="181"/>
    </location>
</feature>
<dbReference type="FunFam" id="3.30.70.270:FF:000026">
    <property type="entry name" value="Transposon Ty3-G Gag-Pol polyprotein"/>
    <property type="match status" value="1"/>
</dbReference>
<evidence type="ECO:0000256" key="8">
    <source>
        <dbReference type="ARBA" id="ARBA00022918"/>
    </source>
</evidence>
<dbReference type="PROSITE" id="PS50878">
    <property type="entry name" value="RT_POL"/>
    <property type="match status" value="1"/>
</dbReference>
<dbReference type="InterPro" id="IPR000477">
    <property type="entry name" value="RT_dom"/>
</dbReference>
<dbReference type="InterPro" id="IPR043128">
    <property type="entry name" value="Rev_trsase/Diguanyl_cyclase"/>
</dbReference>
<dbReference type="Gene3D" id="3.10.10.10">
    <property type="entry name" value="HIV Type 1 Reverse Transcriptase, subunit A, domain 1"/>
    <property type="match status" value="1"/>
</dbReference>
<evidence type="ECO:0000256" key="5">
    <source>
        <dbReference type="ARBA" id="ARBA00022722"/>
    </source>
</evidence>
<accession>A0ABD0MGU0</accession>
<dbReference type="CDD" id="cd09274">
    <property type="entry name" value="RNase_HI_RT_Ty3"/>
    <property type="match status" value="1"/>
</dbReference>
<dbReference type="Pfam" id="PF17917">
    <property type="entry name" value="RT_RNaseH"/>
    <property type="match status" value="1"/>
</dbReference>
<dbReference type="PANTHER" id="PTHR37984">
    <property type="entry name" value="PROTEIN CBG26694"/>
    <property type="match status" value="1"/>
</dbReference>
<dbReference type="Pfam" id="PF22938">
    <property type="entry name" value="Integrase_p58_C"/>
    <property type="match status" value="1"/>
</dbReference>
<dbReference type="FunFam" id="3.10.20.370:FF:000001">
    <property type="entry name" value="Retrovirus-related Pol polyprotein from transposon 17.6-like protein"/>
    <property type="match status" value="1"/>
</dbReference>
<evidence type="ECO:0000259" key="11">
    <source>
        <dbReference type="PROSITE" id="PS50878"/>
    </source>
</evidence>
<evidence type="ECO:0000256" key="2">
    <source>
        <dbReference type="ARBA" id="ARBA00012180"/>
    </source>
</evidence>
<dbReference type="Gene3D" id="3.30.70.270">
    <property type="match status" value="2"/>
</dbReference>
<dbReference type="Gene3D" id="3.30.420.10">
    <property type="entry name" value="Ribonuclease H-like superfamily/Ribonuclease H"/>
    <property type="match status" value="2"/>
</dbReference>
<dbReference type="GO" id="GO:0003964">
    <property type="term" value="F:RNA-directed DNA polymerase activity"/>
    <property type="evidence" value="ECO:0007669"/>
    <property type="project" value="UniProtKB-KW"/>
</dbReference>
<dbReference type="CDD" id="cd01647">
    <property type="entry name" value="RT_LTR"/>
    <property type="match status" value="1"/>
</dbReference>
<dbReference type="FunFam" id="1.10.340.70:FF:000001">
    <property type="entry name" value="Retrovirus-related Pol polyprotein from transposon gypsy-like Protein"/>
    <property type="match status" value="1"/>
</dbReference>
<keyword evidence="6" id="KW-0255">Endonuclease</keyword>
<name>A0ABD0MGU0_CIRMR</name>
<dbReference type="EMBL" id="JAMKFB020000720">
    <property type="protein sequence ID" value="KAL0147861.1"/>
    <property type="molecule type" value="Genomic_DNA"/>
</dbReference>
<keyword evidence="7" id="KW-0378">Hydrolase</keyword>
<dbReference type="Gene3D" id="1.10.340.70">
    <property type="match status" value="1"/>
</dbReference>
<keyword evidence="4" id="KW-0548">Nucleotidyltransferase</keyword>
<comment type="similarity">
    <text evidence="1">Belongs to the beta type-B retroviral polymerase family. HERV class-II K(HML-2) pol subfamily.</text>
</comment>
<dbReference type="InterPro" id="IPR054465">
    <property type="entry name" value="Integrase_p58-like_C"/>
</dbReference>
<dbReference type="SUPFAM" id="SSF47353">
    <property type="entry name" value="Retrovirus capsid dimerization domain-like"/>
    <property type="match status" value="1"/>
</dbReference>
<dbReference type="InterPro" id="IPR043502">
    <property type="entry name" value="DNA/RNA_pol_sf"/>
</dbReference>
<gene>
    <name evidence="12" type="ORF">M9458_056820</name>
</gene>
<feature type="region of interest" description="Disordered" evidence="10">
    <location>
        <begin position="267"/>
        <end position="305"/>
    </location>
</feature>
<evidence type="ECO:0000256" key="9">
    <source>
        <dbReference type="ARBA" id="ARBA00039658"/>
    </source>
</evidence>
<sequence length="1286" mass="144561">MDEVLQRFTEVSIRQQQIVEHLATRQGQAEQEIAALRAVATHRVPRPDPRIQVAQLLPKMTSHDDVEAYLQMFEATALREGWDRDDWARLLAPLLTGEAQRAYFSLSPMLVDQYDELKREILGRAAELNRLAQHWLLDGDPTAAQVAERVVVDKFLRALPRSHRQGGPGATSTGGHFATPEQAGGCIVHHDLPRGAPQTEIKINAWSSPTSSPPRTEPKSFIPITCVHGDTRQVPARRVHVSASTGSWPVEVGLVKDLPTGQALIACSPPSHSPPAFNRAAQRGSRGRNPNNVPSFWPPTAGETVSPPPKTLTLILMCSSRNNMRMTVKRIEGKDVQPGPHSLPHFEVQNGLLYWVAQCRGEEKQLLVVPRTKTDVVLELAHSHPMAGHLGSANTIQRIRDRFHWPGLEVEVKRFCQACPTSALRAHRDGSGGSAAEVSPGTRAHTGYSRLRYPEAVPLRKATAKAIAHELFLLCSRVGIPAEILSDQGTPFMSRLMADLCCLLKMLRRVASEDYRHWDLMLPYVLFGIREVPQASTGFTPFELLFSRQPRGLRTSPHPSLIEHVKSMRERIEHVMPLVREHLTKAQQVQQRHYDRAAQPREFQPGDHVMVLVPNSACKFLATWQGPYTVLEKVGPVTYRVRQPGRRREEQLYHINLLKKWIGTRNQVAALATSSPVVVDVNPHISPAQKKELQHLVDQFSDVFSSLPGQTNVIQHNIRTPPGVIVRQRPYRIPEARRQAIEEEIHQMLKLGVIEPSRSPWSSPIVMVPKPDGTLRFCNDFRRLNKVSEFDDYPMPRVDELLDRLGRARFISTLDLTKGYWQVPLTEEAKPKTAFSTPSGHWQYRTLPFGLHGAPATFQRMMDILLRPHQTYAAAYLDDVVIHSEHWEDHLDRLRRVLSELRRAGLTANPCKCHLALSEAKYLGFQLGRGLIKPQEKKVEAVRAAPKPSTKSQVRAFLGLAGYYRCFIPNFSSLAAPLTDLTRKGQPEQVIWTPETEEAFGKIKEALTAEPVLCAPDYNCPFLVQTDASDVGLGAVLSQIQEGEEHPVLYISRKLNPAERRYAAVEKEALAVKWAVLELRYYLLGRKFTLLTDHAPLQWMAKAKDTNARVTGWFLALQDFHFTVQHRAGAANANADGLSRMWSAFAGLAGVTSHPPPMSPLLSSYFSARSRTTLRGGECDERPVYGSASSWKPTQITCLISSPADRSQLSLIRPRPDKPDFSMKTVTNAHFSLHSRQQCVTDQLFTRARTHSHWSLHREHRAPKHHRHVIISSARLSIKSTLRVFN</sequence>
<dbReference type="Proteomes" id="UP001529510">
    <property type="component" value="Unassembled WGS sequence"/>
</dbReference>
<dbReference type="InterPro" id="IPR036397">
    <property type="entry name" value="RNaseH_sf"/>
</dbReference>
<feature type="domain" description="Reverse transcriptase" evidence="11">
    <location>
        <begin position="749"/>
        <end position="927"/>
    </location>
</feature>
<dbReference type="InterPro" id="IPR012337">
    <property type="entry name" value="RNaseH-like_sf"/>
</dbReference>
<keyword evidence="8" id="KW-0695">RNA-directed DNA polymerase</keyword>
<dbReference type="SUPFAM" id="SSF56672">
    <property type="entry name" value="DNA/RNA polymerases"/>
    <property type="match status" value="1"/>
</dbReference>
<dbReference type="GO" id="GO:0004523">
    <property type="term" value="F:RNA-DNA hybrid ribonuclease activity"/>
    <property type="evidence" value="ECO:0007669"/>
    <property type="project" value="UniProtKB-EC"/>
</dbReference>
<reference evidence="12 13" key="1">
    <citation type="submission" date="2024-05" db="EMBL/GenBank/DDBJ databases">
        <title>Genome sequencing and assembly of Indian major carp, Cirrhinus mrigala (Hamilton, 1822).</title>
        <authorList>
            <person name="Mohindra V."/>
            <person name="Chowdhury L.M."/>
            <person name="Lal K."/>
            <person name="Jena J.K."/>
        </authorList>
    </citation>
    <scope>NUCLEOTIDE SEQUENCE [LARGE SCALE GENOMIC DNA]</scope>
    <source>
        <strain evidence="12">CM1030</strain>
        <tissue evidence="12">Blood</tissue>
    </source>
</reference>
<evidence type="ECO:0000256" key="10">
    <source>
        <dbReference type="SAM" id="MobiDB-lite"/>
    </source>
</evidence>
<evidence type="ECO:0000256" key="1">
    <source>
        <dbReference type="ARBA" id="ARBA00010879"/>
    </source>
</evidence>
<evidence type="ECO:0000256" key="4">
    <source>
        <dbReference type="ARBA" id="ARBA00022695"/>
    </source>
</evidence>
<dbReference type="Pfam" id="PF00078">
    <property type="entry name" value="RVT_1"/>
    <property type="match status" value="1"/>
</dbReference>
<dbReference type="InterPro" id="IPR050951">
    <property type="entry name" value="Retrovirus_Pol_polyprotein"/>
</dbReference>
<dbReference type="InterPro" id="IPR041373">
    <property type="entry name" value="RT_RNaseH"/>
</dbReference>
<comment type="caution">
    <text evidence="12">The sequence shown here is derived from an EMBL/GenBank/DDBJ whole genome shotgun (WGS) entry which is preliminary data.</text>
</comment>
<dbReference type="Pfam" id="PF17921">
    <property type="entry name" value="Integrase_H2C2"/>
    <property type="match status" value="1"/>
</dbReference>
<evidence type="ECO:0000313" key="13">
    <source>
        <dbReference type="Proteomes" id="UP001529510"/>
    </source>
</evidence>
<keyword evidence="5" id="KW-0540">Nuclease</keyword>
<keyword evidence="13" id="KW-1185">Reference proteome</keyword>
<organism evidence="12 13">
    <name type="scientific">Cirrhinus mrigala</name>
    <name type="common">Mrigala</name>
    <dbReference type="NCBI Taxonomy" id="683832"/>
    <lineage>
        <taxon>Eukaryota</taxon>
        <taxon>Metazoa</taxon>
        <taxon>Chordata</taxon>
        <taxon>Craniata</taxon>
        <taxon>Vertebrata</taxon>
        <taxon>Euteleostomi</taxon>
        <taxon>Actinopterygii</taxon>
        <taxon>Neopterygii</taxon>
        <taxon>Teleostei</taxon>
        <taxon>Ostariophysi</taxon>
        <taxon>Cypriniformes</taxon>
        <taxon>Cyprinidae</taxon>
        <taxon>Labeoninae</taxon>
        <taxon>Labeonini</taxon>
        <taxon>Cirrhinus</taxon>
    </lineage>
</organism>
<protein>
    <recommendedName>
        <fullName evidence="9">Gypsy retrotransposon integrase-like protein 1</fullName>
        <ecNumber evidence="2">3.1.26.4</ecNumber>
    </recommendedName>
</protein>
<evidence type="ECO:0000313" key="12">
    <source>
        <dbReference type="EMBL" id="KAL0147861.1"/>
    </source>
</evidence>
<evidence type="ECO:0000256" key="3">
    <source>
        <dbReference type="ARBA" id="ARBA00022679"/>
    </source>
</evidence>
<proteinExistence type="inferred from homology"/>
<evidence type="ECO:0000256" key="6">
    <source>
        <dbReference type="ARBA" id="ARBA00022759"/>
    </source>
</evidence>
<evidence type="ECO:0000256" key="7">
    <source>
        <dbReference type="ARBA" id="ARBA00022801"/>
    </source>
</evidence>
<keyword evidence="3" id="KW-0808">Transferase</keyword>
<dbReference type="InterPro" id="IPR041588">
    <property type="entry name" value="Integrase_H2C2"/>
</dbReference>
<dbReference type="PANTHER" id="PTHR37984:SF5">
    <property type="entry name" value="PROTEIN NYNRIN-LIKE"/>
    <property type="match status" value="1"/>
</dbReference>
<dbReference type="EC" id="3.1.26.4" evidence="2"/>
<dbReference type="SUPFAM" id="SSF53098">
    <property type="entry name" value="Ribonuclease H-like"/>
    <property type="match status" value="1"/>
</dbReference>